<feature type="non-terminal residue" evidence="1">
    <location>
        <position position="1"/>
    </location>
</feature>
<dbReference type="AlphaFoldDB" id="A0A0C9YD10"/>
<gene>
    <name evidence="1" type="ORF">PISMIDRAFT_116814</name>
</gene>
<evidence type="ECO:0000313" key="2">
    <source>
        <dbReference type="Proteomes" id="UP000054018"/>
    </source>
</evidence>
<dbReference type="HOGENOM" id="CLU_013084_3_0_1"/>
<organism evidence="1 2">
    <name type="scientific">Pisolithus microcarpus 441</name>
    <dbReference type="NCBI Taxonomy" id="765257"/>
    <lineage>
        <taxon>Eukaryota</taxon>
        <taxon>Fungi</taxon>
        <taxon>Dikarya</taxon>
        <taxon>Basidiomycota</taxon>
        <taxon>Agaricomycotina</taxon>
        <taxon>Agaricomycetes</taxon>
        <taxon>Agaricomycetidae</taxon>
        <taxon>Boletales</taxon>
        <taxon>Sclerodermatineae</taxon>
        <taxon>Pisolithaceae</taxon>
        <taxon>Pisolithus</taxon>
    </lineage>
</organism>
<feature type="non-terminal residue" evidence="1">
    <location>
        <position position="245"/>
    </location>
</feature>
<keyword evidence="2" id="KW-1185">Reference proteome</keyword>
<dbReference type="InterPro" id="IPR040521">
    <property type="entry name" value="KDZ"/>
</dbReference>
<dbReference type="Pfam" id="PF18758">
    <property type="entry name" value="KDZ"/>
    <property type="match status" value="1"/>
</dbReference>
<accession>A0A0C9YD10</accession>
<sequence>KATLISHSHHAFPNENLISHGYLGFSPISPSIAFSLQTLATFQQAHWTCPWFTIQAQCKTLCHLHSIPYCPYLCTQFSLAFNVYLEVVHHIDNCIQDALGRNSQDWQLLNECPACFYHLEDEPSLKFDWLVSIDGNKYNSLKWWDMMVYGKTLCEDSCTVRSTYWLSNAEVDQFEYKVKAKQVYDWEMDLDVASSLFNCVNHWCAAKSDQCKKMFSVFEESGIFIVTCWHCFVLLAWNMIKSSEL</sequence>
<dbReference type="Proteomes" id="UP000054018">
    <property type="component" value="Unassembled WGS sequence"/>
</dbReference>
<dbReference type="STRING" id="765257.A0A0C9YD10"/>
<protein>
    <submittedName>
        <fullName evidence="1">Uncharacterized protein</fullName>
    </submittedName>
</protein>
<dbReference type="EMBL" id="KN833932">
    <property type="protein sequence ID" value="KIK14561.1"/>
    <property type="molecule type" value="Genomic_DNA"/>
</dbReference>
<reference evidence="2" key="2">
    <citation type="submission" date="2015-01" db="EMBL/GenBank/DDBJ databases">
        <title>Evolutionary Origins and Diversification of the Mycorrhizal Mutualists.</title>
        <authorList>
            <consortium name="DOE Joint Genome Institute"/>
            <consortium name="Mycorrhizal Genomics Consortium"/>
            <person name="Kohler A."/>
            <person name="Kuo A."/>
            <person name="Nagy L.G."/>
            <person name="Floudas D."/>
            <person name="Copeland A."/>
            <person name="Barry K.W."/>
            <person name="Cichocki N."/>
            <person name="Veneault-Fourrey C."/>
            <person name="LaButti K."/>
            <person name="Lindquist E.A."/>
            <person name="Lipzen A."/>
            <person name="Lundell T."/>
            <person name="Morin E."/>
            <person name="Murat C."/>
            <person name="Riley R."/>
            <person name="Ohm R."/>
            <person name="Sun H."/>
            <person name="Tunlid A."/>
            <person name="Henrissat B."/>
            <person name="Grigoriev I.V."/>
            <person name="Hibbett D.S."/>
            <person name="Martin F."/>
        </authorList>
    </citation>
    <scope>NUCLEOTIDE SEQUENCE [LARGE SCALE GENOMIC DNA]</scope>
    <source>
        <strain evidence="2">441</strain>
    </source>
</reference>
<evidence type="ECO:0000313" key="1">
    <source>
        <dbReference type="EMBL" id="KIK14561.1"/>
    </source>
</evidence>
<dbReference type="OrthoDB" id="2505969at2759"/>
<name>A0A0C9YD10_9AGAM</name>
<proteinExistence type="predicted"/>
<reference evidence="1 2" key="1">
    <citation type="submission" date="2014-04" db="EMBL/GenBank/DDBJ databases">
        <authorList>
            <consortium name="DOE Joint Genome Institute"/>
            <person name="Kuo A."/>
            <person name="Kohler A."/>
            <person name="Costa M.D."/>
            <person name="Nagy L.G."/>
            <person name="Floudas D."/>
            <person name="Copeland A."/>
            <person name="Barry K.W."/>
            <person name="Cichocki N."/>
            <person name="Veneault-Fourrey C."/>
            <person name="LaButti K."/>
            <person name="Lindquist E.A."/>
            <person name="Lipzen A."/>
            <person name="Lundell T."/>
            <person name="Morin E."/>
            <person name="Murat C."/>
            <person name="Sun H."/>
            <person name="Tunlid A."/>
            <person name="Henrissat B."/>
            <person name="Grigoriev I.V."/>
            <person name="Hibbett D.S."/>
            <person name="Martin F."/>
            <person name="Nordberg H.P."/>
            <person name="Cantor M.N."/>
            <person name="Hua S.X."/>
        </authorList>
    </citation>
    <scope>NUCLEOTIDE SEQUENCE [LARGE SCALE GENOMIC DNA]</scope>
    <source>
        <strain evidence="1 2">441</strain>
    </source>
</reference>